<evidence type="ECO:0000313" key="1">
    <source>
        <dbReference type="EMBL" id="RZC38524.1"/>
    </source>
</evidence>
<dbReference type="Proteomes" id="UP000292052">
    <property type="component" value="Unassembled WGS sequence"/>
</dbReference>
<comment type="caution">
    <text evidence="1">The sequence shown here is derived from an EMBL/GenBank/DDBJ whole genome shotgun (WGS) entry which is preliminary data.</text>
</comment>
<gene>
    <name evidence="1" type="ORF">BDFB_013845</name>
</gene>
<proteinExistence type="predicted"/>
<dbReference type="Gene3D" id="1.25.40.20">
    <property type="entry name" value="Ankyrin repeat-containing domain"/>
    <property type="match status" value="1"/>
</dbReference>
<dbReference type="InterPro" id="IPR002110">
    <property type="entry name" value="Ankyrin_rpt"/>
</dbReference>
<sequence length="363" mass="42986">MSSSEDAYEYECYELDSYRELEGPPLVTKLTKPNLKITITFQIKKRSRLLMTVVQNDVETLRELLDSPKWYKVKDKYGYGLLHIAVLRENKEVFDYLLSIKDFPLEAVDNNMTALVIALSGFVSNDIFMNPLIRDHKGFTALDMVIQLRNDKLMPVKENLLYYTLDQYTQYTITADNLLMVAESPFFYQIVDHVAKVDFHSSTDDHCFALFKMKPEYLRVLIEKFDYVIKQIFLNYSEYYYFGDFKLISIENFNILEESKLKLEMISFLSNFNNSSFITNIIESGRSESVITELVCYLLSYGMRIDEKHFEMIFQKFGYCELFKILLHMDIETQMEQRKISNIMPRLIYDIHFDIQQIIEDPF</sequence>
<keyword evidence="2" id="KW-1185">Reference proteome</keyword>
<reference evidence="1 2" key="1">
    <citation type="submission" date="2017-03" db="EMBL/GenBank/DDBJ databases">
        <title>Genome of the blue death feigning beetle - Asbolus verrucosus.</title>
        <authorList>
            <person name="Rider S.D."/>
        </authorList>
    </citation>
    <scope>NUCLEOTIDE SEQUENCE [LARGE SCALE GENOMIC DNA]</scope>
    <source>
        <strain evidence="1">Butters</strain>
        <tissue evidence="1">Head and leg muscle</tissue>
    </source>
</reference>
<evidence type="ECO:0000313" key="2">
    <source>
        <dbReference type="Proteomes" id="UP000292052"/>
    </source>
</evidence>
<feature type="non-terminal residue" evidence="1">
    <location>
        <position position="363"/>
    </location>
</feature>
<protein>
    <submittedName>
        <fullName evidence="1">Ank 4 domain containing protein</fullName>
    </submittedName>
</protein>
<dbReference type="EMBL" id="QDEB01042554">
    <property type="protein sequence ID" value="RZC38524.1"/>
    <property type="molecule type" value="Genomic_DNA"/>
</dbReference>
<dbReference type="AlphaFoldDB" id="A0A482W0H7"/>
<dbReference type="SUPFAM" id="SSF48403">
    <property type="entry name" value="Ankyrin repeat"/>
    <property type="match status" value="1"/>
</dbReference>
<dbReference type="Pfam" id="PF13637">
    <property type="entry name" value="Ank_4"/>
    <property type="match status" value="1"/>
</dbReference>
<name>A0A482W0H7_ASBVE</name>
<dbReference type="InterPro" id="IPR036770">
    <property type="entry name" value="Ankyrin_rpt-contain_sf"/>
</dbReference>
<dbReference type="OrthoDB" id="6738706at2759"/>
<accession>A0A482W0H7</accession>
<organism evidence="1 2">
    <name type="scientific">Asbolus verrucosus</name>
    <name type="common">Desert ironclad beetle</name>
    <dbReference type="NCBI Taxonomy" id="1661398"/>
    <lineage>
        <taxon>Eukaryota</taxon>
        <taxon>Metazoa</taxon>
        <taxon>Ecdysozoa</taxon>
        <taxon>Arthropoda</taxon>
        <taxon>Hexapoda</taxon>
        <taxon>Insecta</taxon>
        <taxon>Pterygota</taxon>
        <taxon>Neoptera</taxon>
        <taxon>Endopterygota</taxon>
        <taxon>Coleoptera</taxon>
        <taxon>Polyphaga</taxon>
        <taxon>Cucujiformia</taxon>
        <taxon>Tenebrionidae</taxon>
        <taxon>Pimeliinae</taxon>
        <taxon>Asbolus</taxon>
    </lineage>
</organism>